<sequence>MDSKLRKAPLPKPLMLKDYLLDDLSSCSSSGFRSYPRTQCCTTVQFMLEIDLKSRDSNRRKSNLRSKSTNASSPSKMSAFQRASEVLINAVKLLPFAAVKSSSSSPPSNQSKTKNSILPRSLSRKLLKRSFWKKTEKEIERWKSFEHFLEQNENLSAAVTATTAVTAATDSNSSMSESNSESNSWSDSDVCSSEGSCGNDIVVDVEEKRRLPEEAVSKRGGVTVGGFTIEAATTTTTATNNSTHGESFEQNKWPNEEEKEQFSPVSVLDFPFDDDEEVSWPFKRRLARLEGTKQKLMDKIQQFENLGQQLDLEPVDLDKRFSSSEFEDESPEPDSPCRSDSIQEEENEAEHKALDLLELIKFTIPSSSFKFMADDLLLDFLRERITEAQSHTMTVMGDDEKLESELLNVIEDWVTGQPQEMLVEWDVQKNRQAYMREMEKGGKWSKMEEDEHKDEVAMELEIEVFDSLVNELLLDLFSS</sequence>
<dbReference type="PANTHER" id="PTHR33623:SF4">
    <property type="entry name" value="DUF4378 DOMAIN-CONTAINING PROTEIN"/>
    <property type="match status" value="1"/>
</dbReference>
<name>A0A7J7G425_CAMSI</name>
<dbReference type="Proteomes" id="UP000593564">
    <property type="component" value="Unassembled WGS sequence"/>
</dbReference>
<reference evidence="4" key="1">
    <citation type="journal article" date="2020" name="Nat. Commun.">
        <title>Genome assembly of wild tea tree DASZ reveals pedigree and selection history of tea varieties.</title>
        <authorList>
            <person name="Zhang W."/>
            <person name="Zhang Y."/>
            <person name="Qiu H."/>
            <person name="Guo Y."/>
            <person name="Wan H."/>
            <person name="Zhang X."/>
            <person name="Scossa F."/>
            <person name="Alseekh S."/>
            <person name="Zhang Q."/>
            <person name="Wang P."/>
            <person name="Xu L."/>
            <person name="Schmidt M.H."/>
            <person name="Jia X."/>
            <person name="Li D."/>
            <person name="Zhu A."/>
            <person name="Guo F."/>
            <person name="Chen W."/>
            <person name="Ni D."/>
            <person name="Usadel B."/>
            <person name="Fernie A.R."/>
            <person name="Wen W."/>
        </authorList>
    </citation>
    <scope>NUCLEOTIDE SEQUENCE [LARGE SCALE GENOMIC DNA]</scope>
    <source>
        <strain evidence="4">cv. G240</strain>
    </source>
</reference>
<protein>
    <recommendedName>
        <fullName evidence="5">DUF4378 domain-containing protein</fullName>
    </recommendedName>
</protein>
<keyword evidence="1" id="KW-0175">Coiled coil</keyword>
<reference evidence="3 4" key="2">
    <citation type="submission" date="2020-07" db="EMBL/GenBank/DDBJ databases">
        <title>Genome assembly of wild tea tree DASZ reveals pedigree and selection history of tea varieties.</title>
        <authorList>
            <person name="Zhang W."/>
        </authorList>
    </citation>
    <scope>NUCLEOTIDE SEQUENCE [LARGE SCALE GENOMIC DNA]</scope>
    <source>
        <strain evidence="4">cv. G240</strain>
        <tissue evidence="3">Leaf</tissue>
    </source>
</reference>
<dbReference type="PANTHER" id="PTHR33623">
    <property type="entry name" value="OS04G0572500 PROTEIN"/>
    <property type="match status" value="1"/>
</dbReference>
<organism evidence="3 4">
    <name type="scientific">Camellia sinensis</name>
    <name type="common">Tea plant</name>
    <name type="synonym">Thea sinensis</name>
    <dbReference type="NCBI Taxonomy" id="4442"/>
    <lineage>
        <taxon>Eukaryota</taxon>
        <taxon>Viridiplantae</taxon>
        <taxon>Streptophyta</taxon>
        <taxon>Embryophyta</taxon>
        <taxon>Tracheophyta</taxon>
        <taxon>Spermatophyta</taxon>
        <taxon>Magnoliopsida</taxon>
        <taxon>eudicotyledons</taxon>
        <taxon>Gunneridae</taxon>
        <taxon>Pentapetalae</taxon>
        <taxon>asterids</taxon>
        <taxon>Ericales</taxon>
        <taxon>Theaceae</taxon>
        <taxon>Camellia</taxon>
    </lineage>
</organism>
<proteinExistence type="predicted"/>
<dbReference type="AlphaFoldDB" id="A0A7J7G425"/>
<evidence type="ECO:0000256" key="1">
    <source>
        <dbReference type="SAM" id="Coils"/>
    </source>
</evidence>
<dbReference type="EMBL" id="JACBKZ010000013">
    <property type="protein sequence ID" value="KAF5935482.1"/>
    <property type="molecule type" value="Genomic_DNA"/>
</dbReference>
<evidence type="ECO:0008006" key="5">
    <source>
        <dbReference type="Google" id="ProtNLM"/>
    </source>
</evidence>
<evidence type="ECO:0000256" key="2">
    <source>
        <dbReference type="SAM" id="MobiDB-lite"/>
    </source>
</evidence>
<feature type="region of interest" description="Disordered" evidence="2">
    <location>
        <begin position="322"/>
        <end position="348"/>
    </location>
</feature>
<feature type="region of interest" description="Disordered" evidence="2">
    <location>
        <begin position="167"/>
        <end position="195"/>
    </location>
</feature>
<feature type="coiled-coil region" evidence="1">
    <location>
        <begin position="286"/>
        <end position="313"/>
    </location>
</feature>
<evidence type="ECO:0000313" key="4">
    <source>
        <dbReference type="Proteomes" id="UP000593564"/>
    </source>
</evidence>
<evidence type="ECO:0000313" key="3">
    <source>
        <dbReference type="EMBL" id="KAF5935482.1"/>
    </source>
</evidence>
<feature type="region of interest" description="Disordered" evidence="2">
    <location>
        <begin position="57"/>
        <end position="77"/>
    </location>
</feature>
<comment type="caution">
    <text evidence="3">The sequence shown here is derived from an EMBL/GenBank/DDBJ whole genome shotgun (WGS) entry which is preliminary data.</text>
</comment>
<accession>A0A7J7G425</accession>
<keyword evidence="4" id="KW-1185">Reference proteome</keyword>
<gene>
    <name evidence="3" type="ORF">HYC85_026611</name>
</gene>